<dbReference type="Gene3D" id="1.10.287.70">
    <property type="match status" value="1"/>
</dbReference>
<keyword evidence="5" id="KW-0407">Ion channel</keyword>
<dbReference type="SUPFAM" id="SSF81324">
    <property type="entry name" value="Voltage-gated potassium channels"/>
    <property type="match status" value="1"/>
</dbReference>
<dbReference type="InterPro" id="IPR036291">
    <property type="entry name" value="NAD(P)-bd_dom_sf"/>
</dbReference>
<feature type="domain" description="RCK N-terminal" evidence="3">
    <location>
        <begin position="137"/>
        <end position="254"/>
    </location>
</feature>
<dbReference type="Pfam" id="PF02254">
    <property type="entry name" value="TrkA_N"/>
    <property type="match status" value="1"/>
</dbReference>
<organism evidence="5 6">
    <name type="scientific">Desulfobaculum bizertense DSM 18034</name>
    <dbReference type="NCBI Taxonomy" id="1121442"/>
    <lineage>
        <taxon>Bacteria</taxon>
        <taxon>Pseudomonadati</taxon>
        <taxon>Thermodesulfobacteriota</taxon>
        <taxon>Desulfovibrionia</taxon>
        <taxon>Desulfovibrionales</taxon>
        <taxon>Desulfovibrionaceae</taxon>
        <taxon>Desulfobaculum</taxon>
    </lineage>
</organism>
<proteinExistence type="predicted"/>
<feature type="transmembrane region" description="Helical" evidence="2">
    <location>
        <begin position="91"/>
        <end position="111"/>
    </location>
</feature>
<dbReference type="PANTHER" id="PTHR43833:SF9">
    <property type="entry name" value="POTASSIUM CHANNEL PROTEIN YUGO-RELATED"/>
    <property type="match status" value="1"/>
</dbReference>
<dbReference type="PROSITE" id="PS51201">
    <property type="entry name" value="RCK_N"/>
    <property type="match status" value="1"/>
</dbReference>
<dbReference type="RefSeq" id="WP_233814495.1">
    <property type="nucleotide sequence ID" value="NZ_FUYA01000011.1"/>
</dbReference>
<gene>
    <name evidence="5" type="ORF">SAMN02745702_02718</name>
</gene>
<dbReference type="PROSITE" id="PS51202">
    <property type="entry name" value="RCK_C"/>
    <property type="match status" value="1"/>
</dbReference>
<dbReference type="GO" id="GO:0005886">
    <property type="term" value="C:plasma membrane"/>
    <property type="evidence" value="ECO:0007669"/>
    <property type="project" value="UniProtKB-SubCell"/>
</dbReference>
<dbReference type="Proteomes" id="UP000189733">
    <property type="component" value="Unassembled WGS sequence"/>
</dbReference>
<dbReference type="PANTHER" id="PTHR43833">
    <property type="entry name" value="POTASSIUM CHANNEL PROTEIN 2-RELATED-RELATED"/>
    <property type="match status" value="1"/>
</dbReference>
<feature type="transmembrane region" description="Helical" evidence="2">
    <location>
        <begin position="34"/>
        <end position="55"/>
    </location>
</feature>
<dbReference type="STRING" id="1121442.SAMN02745702_02718"/>
<dbReference type="SUPFAM" id="SSF116726">
    <property type="entry name" value="TrkA C-terminal domain-like"/>
    <property type="match status" value="1"/>
</dbReference>
<keyword evidence="6" id="KW-1185">Reference proteome</keyword>
<dbReference type="SUPFAM" id="SSF51735">
    <property type="entry name" value="NAD(P)-binding Rossmann-fold domains"/>
    <property type="match status" value="1"/>
</dbReference>
<evidence type="ECO:0000259" key="3">
    <source>
        <dbReference type="PROSITE" id="PS51201"/>
    </source>
</evidence>
<comment type="subcellular location">
    <subcellularLocation>
        <location evidence="1">Cell membrane</location>
        <topology evidence="1">Multi-pass membrane protein</topology>
    </subcellularLocation>
</comment>
<dbReference type="Gene3D" id="3.40.50.720">
    <property type="entry name" value="NAD(P)-binding Rossmann-like Domain"/>
    <property type="match status" value="1"/>
</dbReference>
<dbReference type="EMBL" id="FUYA01000011">
    <property type="protein sequence ID" value="SKA81482.1"/>
    <property type="molecule type" value="Genomic_DNA"/>
</dbReference>
<evidence type="ECO:0000313" key="6">
    <source>
        <dbReference type="Proteomes" id="UP000189733"/>
    </source>
</evidence>
<reference evidence="5 6" key="1">
    <citation type="submission" date="2017-02" db="EMBL/GenBank/DDBJ databases">
        <authorList>
            <person name="Peterson S.W."/>
        </authorList>
    </citation>
    <scope>NUCLEOTIDE SEQUENCE [LARGE SCALE GENOMIC DNA]</scope>
    <source>
        <strain evidence="5 6">DSM 18034</strain>
    </source>
</reference>
<accession>A0A1T4WVR8</accession>
<protein>
    <submittedName>
        <fullName evidence="5">Voltage-gated potassium channel</fullName>
    </submittedName>
</protein>
<dbReference type="InterPro" id="IPR006037">
    <property type="entry name" value="RCK_C"/>
</dbReference>
<dbReference type="AlphaFoldDB" id="A0A1T4WVR8"/>
<dbReference type="Pfam" id="PF02080">
    <property type="entry name" value="TrkA_C"/>
    <property type="match status" value="1"/>
</dbReference>
<dbReference type="GO" id="GO:0008324">
    <property type="term" value="F:monoatomic cation transmembrane transporter activity"/>
    <property type="evidence" value="ECO:0007669"/>
    <property type="project" value="InterPro"/>
</dbReference>
<dbReference type="InterPro" id="IPR050721">
    <property type="entry name" value="Trk_Ktr_HKT_K-transport"/>
</dbReference>
<evidence type="ECO:0000256" key="2">
    <source>
        <dbReference type="SAM" id="Phobius"/>
    </source>
</evidence>
<keyword evidence="5" id="KW-0406">Ion transport</keyword>
<keyword evidence="2" id="KW-1133">Transmembrane helix</keyword>
<sequence length="360" mass="39748">MGICKVKTAYGTRLRGKVCGQVRMAQLRRRYGSLFPLIMGLVSLVLVFAGGVVAYMQIEGWSFLESFYMVLIALSTVGFEEVHPLSDRGMAMTSILIILGVGNFAFLIGSVTQILVEGRIQAVWGRHRVQKTIDKLSDHIIVCGYGRIGGIAAQEILREGIPIVVIENDPELVTSMEDDEVLFIAGDATNDENLIKAGIDRARALITAVSQEASNVYVALMARQMNPDLYIVARADRESHIPRLERAGADRVLLPHVLGGVRMAQSVLRPAVTNFLELTQSKEELDLNMEELFIRPDCALVGKNLVQSQLRQLYNIIVIAIKKADGQMIFNPSAETVLHAEDTLILVGDKENMTELRQGM</sequence>
<dbReference type="Pfam" id="PF07885">
    <property type="entry name" value="Ion_trans_2"/>
    <property type="match status" value="1"/>
</dbReference>
<evidence type="ECO:0000256" key="1">
    <source>
        <dbReference type="ARBA" id="ARBA00004651"/>
    </source>
</evidence>
<dbReference type="InterPro" id="IPR003148">
    <property type="entry name" value="RCK_N"/>
</dbReference>
<dbReference type="InterPro" id="IPR036721">
    <property type="entry name" value="RCK_C_sf"/>
</dbReference>
<name>A0A1T4WVR8_9BACT</name>
<evidence type="ECO:0000259" key="4">
    <source>
        <dbReference type="PROSITE" id="PS51202"/>
    </source>
</evidence>
<dbReference type="GO" id="GO:0006813">
    <property type="term" value="P:potassium ion transport"/>
    <property type="evidence" value="ECO:0007669"/>
    <property type="project" value="InterPro"/>
</dbReference>
<keyword evidence="2" id="KW-0812">Transmembrane</keyword>
<dbReference type="InterPro" id="IPR013099">
    <property type="entry name" value="K_chnl_dom"/>
</dbReference>
<dbReference type="Gene3D" id="3.30.70.1450">
    <property type="entry name" value="Regulator of K+ conductance, C-terminal domain"/>
    <property type="match status" value="1"/>
</dbReference>
<feature type="domain" description="RCK C-terminal" evidence="4">
    <location>
        <begin position="277"/>
        <end position="360"/>
    </location>
</feature>
<feature type="transmembrane region" description="Helical" evidence="2">
    <location>
        <begin position="61"/>
        <end position="79"/>
    </location>
</feature>
<evidence type="ECO:0000313" key="5">
    <source>
        <dbReference type="EMBL" id="SKA81482.1"/>
    </source>
</evidence>
<keyword evidence="2" id="KW-0472">Membrane</keyword>
<keyword evidence="5" id="KW-0813">Transport</keyword>